<dbReference type="PANTHER" id="PTHR36444:SF2">
    <property type="entry name" value="TRANSCRIPTIONAL REGULATOR PROTEIN YOBU-RELATED"/>
    <property type="match status" value="1"/>
</dbReference>
<dbReference type="Gene3D" id="3.20.80.10">
    <property type="entry name" value="Regulatory factor, effector binding domain"/>
    <property type="match status" value="1"/>
</dbReference>
<proteinExistence type="predicted"/>
<dbReference type="InterPro" id="IPR010499">
    <property type="entry name" value="AraC_E-bd"/>
</dbReference>
<dbReference type="SMART" id="SM00871">
    <property type="entry name" value="AraC_E_bind"/>
    <property type="match status" value="1"/>
</dbReference>
<accession>A0A495E5Q2</accession>
<gene>
    <name evidence="2" type="ORF">CLV91_2376</name>
</gene>
<dbReference type="RefSeq" id="WP_121068141.1">
    <property type="nucleotide sequence ID" value="NZ_RBIQ01000009.1"/>
</dbReference>
<sequence>MTPRIEIIKDKKLIGKQLKMSLVDNKTPILWKSFMQQRKEITNTVNIDLYSIQVYNASLDFKDFNPQTEFTKWAAAEVTDYNTIPNEMDSFILPGGMYAVFIHKGDTSGFAKTMQYIFGVWLPQSEYLLDQRPHFEKLGEKYKNNSDESEEEVWIPIKNKVLS</sequence>
<keyword evidence="3" id="KW-1185">Reference proteome</keyword>
<reference evidence="2 3" key="1">
    <citation type="submission" date="2018-10" db="EMBL/GenBank/DDBJ databases">
        <title>Genomic Encyclopedia of Archaeal and Bacterial Type Strains, Phase II (KMG-II): from individual species to whole genera.</title>
        <authorList>
            <person name="Goeker M."/>
        </authorList>
    </citation>
    <scope>NUCLEOTIDE SEQUENCE [LARGE SCALE GENOMIC DNA]</scope>
    <source>
        <strain evidence="2 3">DSM 25230</strain>
    </source>
</reference>
<dbReference type="InterPro" id="IPR029442">
    <property type="entry name" value="GyrI-like"/>
</dbReference>
<feature type="domain" description="AraC effector-binding" evidence="1">
    <location>
        <begin position="1"/>
        <end position="158"/>
    </location>
</feature>
<evidence type="ECO:0000259" key="1">
    <source>
        <dbReference type="SMART" id="SM00871"/>
    </source>
</evidence>
<dbReference type="AlphaFoldDB" id="A0A495E5Q2"/>
<comment type="caution">
    <text evidence="2">The sequence shown here is derived from an EMBL/GenBank/DDBJ whole genome shotgun (WGS) entry which is preliminary data.</text>
</comment>
<organism evidence="2 3">
    <name type="scientific">Maribacter vaceletii</name>
    <dbReference type="NCBI Taxonomy" id="1206816"/>
    <lineage>
        <taxon>Bacteria</taxon>
        <taxon>Pseudomonadati</taxon>
        <taxon>Bacteroidota</taxon>
        <taxon>Flavobacteriia</taxon>
        <taxon>Flavobacteriales</taxon>
        <taxon>Flavobacteriaceae</taxon>
        <taxon>Maribacter</taxon>
    </lineage>
</organism>
<dbReference type="InterPro" id="IPR053182">
    <property type="entry name" value="YobU-like_regulator"/>
</dbReference>
<dbReference type="Proteomes" id="UP000269412">
    <property type="component" value="Unassembled WGS sequence"/>
</dbReference>
<dbReference type="PANTHER" id="PTHR36444">
    <property type="entry name" value="TRANSCRIPTIONAL REGULATOR PROTEIN YOBU-RELATED"/>
    <property type="match status" value="1"/>
</dbReference>
<evidence type="ECO:0000313" key="2">
    <source>
        <dbReference type="EMBL" id="RKR12250.1"/>
    </source>
</evidence>
<dbReference type="InterPro" id="IPR011256">
    <property type="entry name" value="Reg_factor_effector_dom_sf"/>
</dbReference>
<dbReference type="EMBL" id="RBIQ01000009">
    <property type="protein sequence ID" value="RKR12250.1"/>
    <property type="molecule type" value="Genomic_DNA"/>
</dbReference>
<dbReference type="OrthoDB" id="8560232at2"/>
<protein>
    <submittedName>
        <fullName evidence="2">AraC family transcriptional regulator</fullName>
    </submittedName>
</protein>
<name>A0A495E5Q2_9FLAO</name>
<dbReference type="Pfam" id="PF06445">
    <property type="entry name" value="GyrI-like"/>
    <property type="match status" value="1"/>
</dbReference>
<dbReference type="SUPFAM" id="SSF55136">
    <property type="entry name" value="Probable bacterial effector-binding domain"/>
    <property type="match status" value="1"/>
</dbReference>
<evidence type="ECO:0000313" key="3">
    <source>
        <dbReference type="Proteomes" id="UP000269412"/>
    </source>
</evidence>